<name>A0A1H7FS03_AQUAM</name>
<dbReference type="PANTHER" id="PTHR39328:SF1">
    <property type="entry name" value="BLL2871 PROTEIN"/>
    <property type="match status" value="1"/>
</dbReference>
<evidence type="ECO:0000256" key="1">
    <source>
        <dbReference type="PROSITE-ProRule" id="PRU00339"/>
    </source>
</evidence>
<feature type="repeat" description="TPR" evidence="1">
    <location>
        <begin position="365"/>
        <end position="398"/>
    </location>
</feature>
<keyword evidence="2" id="KW-0732">Signal</keyword>
<dbReference type="Gene3D" id="1.25.40.10">
    <property type="entry name" value="Tetratricopeptide repeat domain"/>
    <property type="match status" value="1"/>
</dbReference>
<dbReference type="Proteomes" id="UP000198521">
    <property type="component" value="Unassembled WGS sequence"/>
</dbReference>
<keyword evidence="4" id="KW-1185">Reference proteome</keyword>
<dbReference type="PROSITE" id="PS50005">
    <property type="entry name" value="TPR"/>
    <property type="match status" value="1"/>
</dbReference>
<evidence type="ECO:0000256" key="2">
    <source>
        <dbReference type="SAM" id="SignalP"/>
    </source>
</evidence>
<dbReference type="SMART" id="SM00028">
    <property type="entry name" value="TPR"/>
    <property type="match status" value="2"/>
</dbReference>
<dbReference type="InterPro" id="IPR010430">
    <property type="entry name" value="DUF1028"/>
</dbReference>
<dbReference type="InterPro" id="IPR029055">
    <property type="entry name" value="Ntn_hydrolases_N"/>
</dbReference>
<feature type="signal peptide" evidence="2">
    <location>
        <begin position="1"/>
        <end position="23"/>
    </location>
</feature>
<dbReference type="InterPro" id="IPR011990">
    <property type="entry name" value="TPR-like_helical_dom_sf"/>
</dbReference>
<dbReference type="EMBL" id="FOAB01000001">
    <property type="protein sequence ID" value="SEK28681.1"/>
    <property type="molecule type" value="Genomic_DNA"/>
</dbReference>
<proteinExistence type="predicted"/>
<sequence length="410" mass="46366">MKTRTSVSIILLLLISVSGYSQNLPSLLTDKNINATFSILAYDKNTQEFGIGVATNNIYVGNSTVYIDPAVGAFSVIAETEPLYAIEGFKKLKAGKSIKQAILEIKEKDNEANYRQVSGIDLKGNIYAFTGESLKYWNGRASEILGEDYVVMGNQLDDEVLLQMSNTFKNSKGTLGERLLQSLVAGQNAGGQISGKQSAAVVIKGVNNEWYNQIDLRVDNSKNPIKELQTLMNYHYGRIRLNQSLYAHRKGNIKRAEQKLLEAESMLDGWDGIYSRIAKANYLIRSEEDAIGWIKKGLEENPKWRVNVPAFYFLHNNPKMESIIKPDLFNINDWENAMQMLSSLGRELEVIELAHRLINKNIESSYLNFLLGRSYFYEKETDKAIKYLEKALFLDKANFEAKVLLSKIKL</sequence>
<dbReference type="Pfam" id="PF06267">
    <property type="entry name" value="DUF1028"/>
    <property type="match status" value="1"/>
</dbReference>
<dbReference type="Gene3D" id="3.60.20.10">
    <property type="entry name" value="Glutamine Phosphoribosylpyrophosphate, subunit 1, domain 1"/>
    <property type="match status" value="1"/>
</dbReference>
<feature type="chain" id="PRO_5011439845" evidence="2">
    <location>
        <begin position="24"/>
        <end position="410"/>
    </location>
</feature>
<reference evidence="3 4" key="1">
    <citation type="submission" date="2016-10" db="EMBL/GenBank/DDBJ databases">
        <authorList>
            <person name="de Groot N.N."/>
        </authorList>
    </citation>
    <scope>NUCLEOTIDE SEQUENCE [LARGE SCALE GENOMIC DNA]</scope>
    <source>
        <strain evidence="3 4">DSM 25232</strain>
    </source>
</reference>
<dbReference type="RefSeq" id="WP_091404189.1">
    <property type="nucleotide sequence ID" value="NZ_FOAB01000001.1"/>
</dbReference>
<evidence type="ECO:0000313" key="3">
    <source>
        <dbReference type="EMBL" id="SEK28681.1"/>
    </source>
</evidence>
<organism evidence="3 4">
    <name type="scientific">Aquimarina amphilecti</name>
    <dbReference type="NCBI Taxonomy" id="1038014"/>
    <lineage>
        <taxon>Bacteria</taxon>
        <taxon>Pseudomonadati</taxon>
        <taxon>Bacteroidota</taxon>
        <taxon>Flavobacteriia</taxon>
        <taxon>Flavobacteriales</taxon>
        <taxon>Flavobacteriaceae</taxon>
        <taxon>Aquimarina</taxon>
    </lineage>
</organism>
<keyword evidence="1" id="KW-0802">TPR repeat</keyword>
<gene>
    <name evidence="3" type="ORF">SAMN04487910_0166</name>
</gene>
<dbReference type="PANTHER" id="PTHR39328">
    <property type="entry name" value="BLL2871 PROTEIN"/>
    <property type="match status" value="1"/>
</dbReference>
<dbReference type="STRING" id="1038014.SAMN04487910_0166"/>
<evidence type="ECO:0000313" key="4">
    <source>
        <dbReference type="Proteomes" id="UP000198521"/>
    </source>
</evidence>
<dbReference type="SUPFAM" id="SSF48452">
    <property type="entry name" value="TPR-like"/>
    <property type="match status" value="1"/>
</dbReference>
<dbReference type="InterPro" id="IPR019734">
    <property type="entry name" value="TPR_rpt"/>
</dbReference>
<accession>A0A1H7FS03</accession>
<dbReference type="SUPFAM" id="SSF56235">
    <property type="entry name" value="N-terminal nucleophile aminohydrolases (Ntn hydrolases)"/>
    <property type="match status" value="1"/>
</dbReference>
<dbReference type="OrthoDB" id="9790012at2"/>
<keyword evidence="3" id="KW-0378">Hydrolase</keyword>
<dbReference type="AlphaFoldDB" id="A0A1H7FS03"/>
<dbReference type="GO" id="GO:0016787">
    <property type="term" value="F:hydrolase activity"/>
    <property type="evidence" value="ECO:0007669"/>
    <property type="project" value="UniProtKB-KW"/>
</dbReference>
<protein>
    <submittedName>
        <fullName evidence="3">Uncharacterized conserved protein, Ntn-hydrolase superfamily</fullName>
    </submittedName>
</protein>